<organism evidence="1 2">
    <name type="scientific">Streptomyces roseoviridis</name>
    <dbReference type="NCBI Taxonomy" id="67361"/>
    <lineage>
        <taxon>Bacteria</taxon>
        <taxon>Bacillati</taxon>
        <taxon>Actinomycetota</taxon>
        <taxon>Actinomycetes</taxon>
        <taxon>Kitasatosporales</taxon>
        <taxon>Streptomycetaceae</taxon>
        <taxon>Streptomyces</taxon>
    </lineage>
</organism>
<name>A0ABV5QYN2_9ACTN</name>
<comment type="caution">
    <text evidence="1">The sequence shown here is derived from an EMBL/GenBank/DDBJ whole genome shotgun (WGS) entry which is preliminary data.</text>
</comment>
<evidence type="ECO:0008006" key="3">
    <source>
        <dbReference type="Google" id="ProtNLM"/>
    </source>
</evidence>
<gene>
    <name evidence="1" type="ORF">ACFFTP_31225</name>
</gene>
<protein>
    <recommendedName>
        <fullName evidence="3">Minor tail protein</fullName>
    </recommendedName>
</protein>
<dbReference type="Proteomes" id="UP001589716">
    <property type="component" value="Unassembled WGS sequence"/>
</dbReference>
<proteinExistence type="predicted"/>
<evidence type="ECO:0000313" key="2">
    <source>
        <dbReference type="Proteomes" id="UP001589716"/>
    </source>
</evidence>
<evidence type="ECO:0000313" key="1">
    <source>
        <dbReference type="EMBL" id="MFB9558640.1"/>
    </source>
</evidence>
<reference evidence="1 2" key="1">
    <citation type="submission" date="2024-09" db="EMBL/GenBank/DDBJ databases">
        <authorList>
            <person name="Sun Q."/>
            <person name="Mori K."/>
        </authorList>
    </citation>
    <scope>NUCLEOTIDE SEQUENCE [LARGE SCALE GENOMIC DNA]</scope>
    <source>
        <strain evidence="1 2">JCM 4414</strain>
    </source>
</reference>
<dbReference type="RefSeq" id="WP_382746258.1">
    <property type="nucleotide sequence ID" value="NZ_JBHMCT010000052.1"/>
</dbReference>
<accession>A0ABV5QYN2</accession>
<keyword evidence="2" id="KW-1185">Reference proteome</keyword>
<sequence length="534" mass="55102">MTDPTLTTGQVDLAGTVIGKDTPVPVIDIRGLGRPPVREQDFDQPSMDGAWPGPDYYAPREVQIDAAIKTPGNRATALDLLAALQQPAHDPAARLSSAALDDTSLEVRDTSGSLRAIVGQQPDGTTAVNVVNGPTPPQPTTPVIQSVLGGVAATWDGSFTDDAVLPLDFARVEVHASTVSGFTPVAETLQNTIETPQGATVTIPTNDPVYVRLVTRNTSGTPSTPSTQNGPVAPALVVADEIPEVLTGKVIQTGTTGRRVVISPDAGGDGEPGIALHSGHPNENLPGILSSTTINFGSGLQPETKLEAPVADSGGARLHMVSPAGSLGGNWKLDTNDTRSYCFIEGAGGANTGTSTIKMFTQDGTTGPSSLIEANGQQILLQRGLNQLLLNTSGATINAPLTANEDVTLASGKKIIAGAKQTPSYEANFSGGSPAAARYAPLTYRITAEGMLHVVGHFRSLTARAAGAHTAFVLPVGYRPAELYSCGAIHVSSADAWKTAIRLNVDNTGSVGFATTVAIAANDAFYINTLVPLT</sequence>
<dbReference type="EMBL" id="JBHMCT010000052">
    <property type="protein sequence ID" value="MFB9558640.1"/>
    <property type="molecule type" value="Genomic_DNA"/>
</dbReference>